<keyword evidence="2" id="KW-1185">Reference proteome</keyword>
<dbReference type="eggNOG" id="ENOG502S8R2">
    <property type="taxonomic scope" value="Eukaryota"/>
</dbReference>
<proteinExistence type="predicted"/>
<dbReference type="EMBL" id="CU928165">
    <property type="protein sequence ID" value="CAR21330.1"/>
    <property type="molecule type" value="Genomic_DNA"/>
</dbReference>
<dbReference type="FunCoup" id="C5DC23">
    <property type="interactions" value="239"/>
</dbReference>
<accession>C5DC23</accession>
<name>C5DC23_LACTC</name>
<dbReference type="InParanoid" id="C5DC23"/>
<protein>
    <submittedName>
        <fullName evidence="1">KLTH0A07216p</fullName>
    </submittedName>
</protein>
<dbReference type="HOGENOM" id="CLU_152070_0_0_1"/>
<evidence type="ECO:0000313" key="2">
    <source>
        <dbReference type="Proteomes" id="UP000002036"/>
    </source>
</evidence>
<dbReference type="RefSeq" id="XP_002551772.1">
    <property type="nucleotide sequence ID" value="XM_002551726.1"/>
</dbReference>
<gene>
    <name evidence="1" type="ordered locus">KLTH0A07216g</name>
</gene>
<dbReference type="OrthoDB" id="4067598at2759"/>
<sequence length="136" mass="15701">MPSDPPAPAAYELVRQFQEQALSENADYALLQHSRAHLHNKLMQKKFFLKQLRLLYTQLDKTHNYQELVDALVGHRALLREIFAMERGARRGRRAHAPPAIAWQKYGVDVEQYLLAQDDAASRALVHESGWVFHDV</sequence>
<evidence type="ECO:0000313" key="1">
    <source>
        <dbReference type="EMBL" id="CAR21330.1"/>
    </source>
</evidence>
<organism evidence="1 2">
    <name type="scientific">Lachancea thermotolerans (strain ATCC 56472 / CBS 6340 / NRRL Y-8284)</name>
    <name type="common">Yeast</name>
    <name type="synonym">Kluyveromyces thermotolerans</name>
    <dbReference type="NCBI Taxonomy" id="559295"/>
    <lineage>
        <taxon>Eukaryota</taxon>
        <taxon>Fungi</taxon>
        <taxon>Dikarya</taxon>
        <taxon>Ascomycota</taxon>
        <taxon>Saccharomycotina</taxon>
        <taxon>Saccharomycetes</taxon>
        <taxon>Saccharomycetales</taxon>
        <taxon>Saccharomycetaceae</taxon>
        <taxon>Lachancea</taxon>
    </lineage>
</organism>
<dbReference type="KEGG" id="lth:KLTH0A07216g"/>
<dbReference type="STRING" id="559295.C5DC23"/>
<dbReference type="Proteomes" id="UP000002036">
    <property type="component" value="Chromosome A"/>
</dbReference>
<dbReference type="GeneID" id="8290579"/>
<reference evidence="1 2" key="1">
    <citation type="journal article" date="2009" name="Genome Res.">
        <title>Comparative genomics of protoploid Saccharomycetaceae.</title>
        <authorList>
            <consortium name="The Genolevures Consortium"/>
            <person name="Souciet J.-L."/>
            <person name="Dujon B."/>
            <person name="Gaillardin C."/>
            <person name="Johnston M."/>
            <person name="Baret P.V."/>
            <person name="Cliften P."/>
            <person name="Sherman D.J."/>
            <person name="Weissenbach J."/>
            <person name="Westhof E."/>
            <person name="Wincker P."/>
            <person name="Jubin C."/>
            <person name="Poulain J."/>
            <person name="Barbe V."/>
            <person name="Segurens B."/>
            <person name="Artiguenave F."/>
            <person name="Anthouard V."/>
            <person name="Vacherie B."/>
            <person name="Val M.-E."/>
            <person name="Fulton R.S."/>
            <person name="Minx P."/>
            <person name="Wilson R."/>
            <person name="Durrens P."/>
            <person name="Jean G."/>
            <person name="Marck C."/>
            <person name="Martin T."/>
            <person name="Nikolski M."/>
            <person name="Rolland T."/>
            <person name="Seret M.-L."/>
            <person name="Casaregola S."/>
            <person name="Despons L."/>
            <person name="Fairhead C."/>
            <person name="Fischer G."/>
            <person name="Lafontaine I."/>
            <person name="Leh V."/>
            <person name="Lemaire M."/>
            <person name="de Montigny J."/>
            <person name="Neuveglise C."/>
            <person name="Thierry A."/>
            <person name="Blanc-Lenfle I."/>
            <person name="Bleykasten C."/>
            <person name="Diffels J."/>
            <person name="Fritsch E."/>
            <person name="Frangeul L."/>
            <person name="Goeffon A."/>
            <person name="Jauniaux N."/>
            <person name="Kachouri-Lafond R."/>
            <person name="Payen C."/>
            <person name="Potier S."/>
            <person name="Pribylova L."/>
            <person name="Ozanne C."/>
            <person name="Richard G.-F."/>
            <person name="Sacerdot C."/>
            <person name="Straub M.-L."/>
            <person name="Talla E."/>
        </authorList>
    </citation>
    <scope>NUCLEOTIDE SEQUENCE [LARGE SCALE GENOMIC DNA]</scope>
    <source>
        <strain evidence="2">ATCC 56472 / CBS 6340 / NRRL Y-8284</strain>
    </source>
</reference>
<dbReference type="AlphaFoldDB" id="C5DC23"/>
<dbReference type="OMA" id="DKTRNYQ"/>